<evidence type="ECO:0000313" key="2">
    <source>
        <dbReference type="EMBL" id="TYG95384.1"/>
    </source>
</evidence>
<feature type="compositionally biased region" description="Basic and acidic residues" evidence="1">
    <location>
        <begin position="131"/>
        <end position="151"/>
    </location>
</feature>
<dbReference type="EMBL" id="CM017698">
    <property type="protein sequence ID" value="TYG95384.1"/>
    <property type="molecule type" value="Genomic_DNA"/>
</dbReference>
<gene>
    <name evidence="2" type="ORF">ES288_A11G263100v1</name>
</gene>
<proteinExistence type="predicted"/>
<evidence type="ECO:0000313" key="3">
    <source>
        <dbReference type="Proteomes" id="UP000323506"/>
    </source>
</evidence>
<sequence>MAIIENVSNQKTTAATVMSNDQYQSKLQSTTDLRLHDNGQWLYNKIGGTNGGGGEVELRDSFKRDTRELQKLFSKLNPMVEEFVPHSIVNNGLNYRLHTDNIVLQNNNNISRNGNANCNGGGNKMKKIIKGNREREKKKEDGNKMKKKEFS</sequence>
<dbReference type="AlphaFoldDB" id="A0A5D2ENY6"/>
<accession>A0A5D2ENY6</accession>
<reference evidence="2 3" key="1">
    <citation type="submission" date="2019-06" db="EMBL/GenBank/DDBJ databases">
        <title>WGS assembly of Gossypium darwinii.</title>
        <authorList>
            <person name="Chen Z.J."/>
            <person name="Sreedasyam A."/>
            <person name="Ando A."/>
            <person name="Song Q."/>
            <person name="De L."/>
            <person name="Hulse-Kemp A."/>
            <person name="Ding M."/>
            <person name="Ye W."/>
            <person name="Kirkbride R."/>
            <person name="Jenkins J."/>
            <person name="Plott C."/>
            <person name="Lovell J."/>
            <person name="Lin Y.-M."/>
            <person name="Vaughn R."/>
            <person name="Liu B."/>
            <person name="Li W."/>
            <person name="Simpson S."/>
            <person name="Scheffler B."/>
            <person name="Saski C."/>
            <person name="Grover C."/>
            <person name="Hu G."/>
            <person name="Conover J."/>
            <person name="Carlson J."/>
            <person name="Shu S."/>
            <person name="Boston L."/>
            <person name="Williams M."/>
            <person name="Peterson D."/>
            <person name="Mcgee K."/>
            <person name="Jones D."/>
            <person name="Wendel J."/>
            <person name="Stelly D."/>
            <person name="Grimwood J."/>
            <person name="Schmutz J."/>
        </authorList>
    </citation>
    <scope>NUCLEOTIDE SEQUENCE [LARGE SCALE GENOMIC DNA]</scope>
    <source>
        <strain evidence="2">1808015.09</strain>
    </source>
</reference>
<keyword evidence="3" id="KW-1185">Reference proteome</keyword>
<evidence type="ECO:0008006" key="4">
    <source>
        <dbReference type="Google" id="ProtNLM"/>
    </source>
</evidence>
<protein>
    <recommendedName>
        <fullName evidence="4">Ataxin-2 C-terminal domain-containing protein</fullName>
    </recommendedName>
</protein>
<name>A0A5D2ENY6_GOSDA</name>
<evidence type="ECO:0000256" key="1">
    <source>
        <dbReference type="SAM" id="MobiDB-lite"/>
    </source>
</evidence>
<feature type="region of interest" description="Disordered" evidence="1">
    <location>
        <begin position="114"/>
        <end position="151"/>
    </location>
</feature>
<organism evidence="2 3">
    <name type="scientific">Gossypium darwinii</name>
    <name type="common">Darwin's cotton</name>
    <name type="synonym">Gossypium barbadense var. darwinii</name>
    <dbReference type="NCBI Taxonomy" id="34276"/>
    <lineage>
        <taxon>Eukaryota</taxon>
        <taxon>Viridiplantae</taxon>
        <taxon>Streptophyta</taxon>
        <taxon>Embryophyta</taxon>
        <taxon>Tracheophyta</taxon>
        <taxon>Spermatophyta</taxon>
        <taxon>Magnoliopsida</taxon>
        <taxon>eudicotyledons</taxon>
        <taxon>Gunneridae</taxon>
        <taxon>Pentapetalae</taxon>
        <taxon>rosids</taxon>
        <taxon>malvids</taxon>
        <taxon>Malvales</taxon>
        <taxon>Malvaceae</taxon>
        <taxon>Malvoideae</taxon>
        <taxon>Gossypium</taxon>
    </lineage>
</organism>
<dbReference type="Proteomes" id="UP000323506">
    <property type="component" value="Chromosome A11"/>
</dbReference>